<name>A0AAD5XKD9_9FUNG</name>
<evidence type="ECO:0000256" key="1">
    <source>
        <dbReference type="SAM" id="MobiDB-lite"/>
    </source>
</evidence>
<dbReference type="Proteomes" id="UP001211907">
    <property type="component" value="Unassembled WGS sequence"/>
</dbReference>
<reference evidence="2" key="1">
    <citation type="submission" date="2020-05" db="EMBL/GenBank/DDBJ databases">
        <title>Phylogenomic resolution of chytrid fungi.</title>
        <authorList>
            <person name="Stajich J.E."/>
            <person name="Amses K."/>
            <person name="Simmons R."/>
            <person name="Seto K."/>
            <person name="Myers J."/>
            <person name="Bonds A."/>
            <person name="Quandt C.A."/>
            <person name="Barry K."/>
            <person name="Liu P."/>
            <person name="Grigoriev I."/>
            <person name="Longcore J.E."/>
            <person name="James T.Y."/>
        </authorList>
    </citation>
    <scope>NUCLEOTIDE SEQUENCE</scope>
    <source>
        <strain evidence="2">JEL0513</strain>
    </source>
</reference>
<protein>
    <submittedName>
        <fullName evidence="2">Uncharacterized protein</fullName>
    </submittedName>
</protein>
<feature type="region of interest" description="Disordered" evidence="1">
    <location>
        <begin position="106"/>
        <end position="135"/>
    </location>
</feature>
<keyword evidence="3" id="KW-1185">Reference proteome</keyword>
<comment type="caution">
    <text evidence="2">The sequence shown here is derived from an EMBL/GenBank/DDBJ whole genome shotgun (WGS) entry which is preliminary data.</text>
</comment>
<accession>A0AAD5XKD9</accession>
<evidence type="ECO:0000313" key="3">
    <source>
        <dbReference type="Proteomes" id="UP001211907"/>
    </source>
</evidence>
<feature type="region of interest" description="Disordered" evidence="1">
    <location>
        <begin position="183"/>
        <end position="203"/>
    </location>
</feature>
<organism evidence="2 3">
    <name type="scientific">Physocladia obscura</name>
    <dbReference type="NCBI Taxonomy" id="109957"/>
    <lineage>
        <taxon>Eukaryota</taxon>
        <taxon>Fungi</taxon>
        <taxon>Fungi incertae sedis</taxon>
        <taxon>Chytridiomycota</taxon>
        <taxon>Chytridiomycota incertae sedis</taxon>
        <taxon>Chytridiomycetes</taxon>
        <taxon>Chytridiales</taxon>
        <taxon>Chytriomycetaceae</taxon>
        <taxon>Physocladia</taxon>
    </lineage>
</organism>
<feature type="compositionally biased region" description="Pro residues" evidence="1">
    <location>
        <begin position="123"/>
        <end position="135"/>
    </location>
</feature>
<dbReference type="AlphaFoldDB" id="A0AAD5XKD9"/>
<evidence type="ECO:0000313" key="2">
    <source>
        <dbReference type="EMBL" id="KAJ3137671.1"/>
    </source>
</evidence>
<sequence>MSVKLSLRSLTGSTGINESLTVQNESLTENHNYVRKKGNSSLDFPSCSTETNLRIGTRMVLFPKLLCFYKHIGLRNCAIHLESQHHESAEFLETFKTLRYSGGNRFAPPLSLSKNDESTTKIPPAPPKNPQQPPLPSLFHLPYPKEDTPRLFRIHNATRVRANAAPGTVIIECIPLSRNFQTAVTPSDENENDEDENKPLATTLPESYAGRGILPVGWKIWDCCTGAERKQRDFVPVSDAVYVFEGVGFMWIFGCEKSGNDKVGFGGSAVVSTVAVKVDSGLSPHVNGNLTNPEVSGQTVSVIRVGGGSVTNNSDKSDLDTERCMGLAWAREVALARGHGKIETFG</sequence>
<proteinExistence type="predicted"/>
<dbReference type="EMBL" id="JADGJH010000109">
    <property type="protein sequence ID" value="KAJ3137671.1"/>
    <property type="molecule type" value="Genomic_DNA"/>
</dbReference>
<gene>
    <name evidence="2" type="ORF">HK100_000444</name>
</gene>